<name>A0A7S3DJ16_9EUKA</name>
<gene>
    <name evidence="2" type="ORF">PBIL07802_LOCUS21683</name>
</gene>
<proteinExistence type="predicted"/>
<organism evidence="2">
    <name type="scientific">Palpitomonas bilix</name>
    <dbReference type="NCBI Taxonomy" id="652834"/>
    <lineage>
        <taxon>Eukaryota</taxon>
        <taxon>Eukaryota incertae sedis</taxon>
    </lineage>
</organism>
<reference evidence="2" key="1">
    <citation type="submission" date="2021-01" db="EMBL/GenBank/DDBJ databases">
        <authorList>
            <person name="Corre E."/>
            <person name="Pelletier E."/>
            <person name="Niang G."/>
            <person name="Scheremetjew M."/>
            <person name="Finn R."/>
            <person name="Kale V."/>
            <person name="Holt S."/>
            <person name="Cochrane G."/>
            <person name="Meng A."/>
            <person name="Brown T."/>
            <person name="Cohen L."/>
        </authorList>
    </citation>
    <scope>NUCLEOTIDE SEQUENCE</scope>
    <source>
        <strain evidence="2">NIES-2562</strain>
    </source>
</reference>
<dbReference type="EMBL" id="HBIB01033359">
    <property type="protein sequence ID" value="CAE0259415.1"/>
    <property type="molecule type" value="Transcribed_RNA"/>
</dbReference>
<dbReference type="AlphaFoldDB" id="A0A7S3DJ16"/>
<feature type="signal peptide" evidence="1">
    <location>
        <begin position="1"/>
        <end position="17"/>
    </location>
</feature>
<accession>A0A7S3DJ16</accession>
<feature type="chain" id="PRO_5030672771" description="Secreted protein" evidence="1">
    <location>
        <begin position="18"/>
        <end position="130"/>
    </location>
</feature>
<protein>
    <recommendedName>
        <fullName evidence="3">Secreted protein</fullName>
    </recommendedName>
</protein>
<sequence>MHCALMLNSPIITLALSTHVAKPSIGAHQLCTLWRRCKGASVLARGTIIPDFAFANAKVIALALLRARTYLVGFAVARARVLAPAWKEMGVRRRRKKAEEKEEVVTGDGKVCNRQQIAEKKEQSTNRHQT</sequence>
<evidence type="ECO:0000313" key="2">
    <source>
        <dbReference type="EMBL" id="CAE0259415.1"/>
    </source>
</evidence>
<keyword evidence="1" id="KW-0732">Signal</keyword>
<evidence type="ECO:0008006" key="3">
    <source>
        <dbReference type="Google" id="ProtNLM"/>
    </source>
</evidence>
<evidence type="ECO:0000256" key="1">
    <source>
        <dbReference type="SAM" id="SignalP"/>
    </source>
</evidence>